<organism evidence="1 2">
    <name type="scientific">Anabarilius grahami</name>
    <name type="common">Kanglang fish</name>
    <name type="synonym">Barilius grahami</name>
    <dbReference type="NCBI Taxonomy" id="495550"/>
    <lineage>
        <taxon>Eukaryota</taxon>
        <taxon>Metazoa</taxon>
        <taxon>Chordata</taxon>
        <taxon>Craniata</taxon>
        <taxon>Vertebrata</taxon>
        <taxon>Euteleostomi</taxon>
        <taxon>Actinopterygii</taxon>
        <taxon>Neopterygii</taxon>
        <taxon>Teleostei</taxon>
        <taxon>Ostariophysi</taxon>
        <taxon>Cypriniformes</taxon>
        <taxon>Xenocyprididae</taxon>
        <taxon>Xenocypridinae</taxon>
        <taxon>Xenocypridinae incertae sedis</taxon>
        <taxon>Anabarilius</taxon>
    </lineage>
</organism>
<reference evidence="1 2" key="1">
    <citation type="submission" date="2018-10" db="EMBL/GenBank/DDBJ databases">
        <title>Genome assembly for a Yunnan-Guizhou Plateau 3E fish, Anabarilius grahami (Regan), and its evolutionary and genetic applications.</title>
        <authorList>
            <person name="Jiang W."/>
        </authorList>
    </citation>
    <scope>NUCLEOTIDE SEQUENCE [LARGE SCALE GENOMIC DNA]</scope>
    <source>
        <strain evidence="1">AG-KIZ</strain>
        <tissue evidence="1">Muscle</tissue>
    </source>
</reference>
<accession>A0A3N0Y3E1</accession>
<dbReference type="EMBL" id="RJVU01053643">
    <property type="protein sequence ID" value="ROL27909.1"/>
    <property type="molecule type" value="Genomic_DNA"/>
</dbReference>
<protein>
    <submittedName>
        <fullName evidence="1">Uncharacterized protein</fullName>
    </submittedName>
</protein>
<evidence type="ECO:0000313" key="2">
    <source>
        <dbReference type="Proteomes" id="UP000281406"/>
    </source>
</evidence>
<dbReference type="Proteomes" id="UP000281406">
    <property type="component" value="Unassembled WGS sequence"/>
</dbReference>
<gene>
    <name evidence="1" type="ORF">DPX16_11039</name>
</gene>
<dbReference type="AlphaFoldDB" id="A0A3N0Y3E1"/>
<proteinExistence type="predicted"/>
<comment type="caution">
    <text evidence="1">The sequence shown here is derived from an EMBL/GenBank/DDBJ whole genome shotgun (WGS) entry which is preliminary data.</text>
</comment>
<name>A0A3N0Y3E1_ANAGA</name>
<keyword evidence="2" id="KW-1185">Reference proteome</keyword>
<sequence length="141" mass="15815">MLWKKGRVPFSARTRLTGSFFLTTLNGGVSWTFLRWSELLQYTLKVCIKTSVDVALSPPHALLPWAHTPVIVLHNTSAILGPRTKISQAGDRLELKRHRGTHTRRGTRGDLGTRWRQVSILEGVLEVCVIRTRVMTCAVVG</sequence>
<evidence type="ECO:0000313" key="1">
    <source>
        <dbReference type="EMBL" id="ROL27909.1"/>
    </source>
</evidence>